<evidence type="ECO:0000256" key="1">
    <source>
        <dbReference type="ARBA" id="ARBA00004829"/>
    </source>
</evidence>
<evidence type="ECO:0000256" key="4">
    <source>
        <dbReference type="ARBA" id="ARBA00038322"/>
    </source>
</evidence>
<reference evidence="7" key="1">
    <citation type="journal article" date="2013" name="Extremophiles">
        <title>Proteinivorax tanatarense gen. nov., sp. nov., an anaerobic, haloalkaliphilic, proteolytic bacterium isolated from a decaying algal bloom, and proposal of Proteinivoraceae fam. nov.</title>
        <authorList>
            <person name="Kevbrin V."/>
            <person name="Boltyanskaya Y."/>
            <person name="Zhilina T."/>
            <person name="Kolganova T."/>
            <person name="Lavrentjeva E."/>
            <person name="Kuznetsov B."/>
        </authorList>
    </citation>
    <scope>NUCLEOTIDE SEQUENCE</scope>
    <source>
        <strain evidence="7">Z-910T</strain>
    </source>
</reference>
<dbReference type="EC" id="1.-.-.-" evidence="7"/>
<dbReference type="Pfam" id="PF01593">
    <property type="entry name" value="Amino_oxidase"/>
    <property type="match status" value="1"/>
</dbReference>
<proteinExistence type="inferred from homology"/>
<keyword evidence="2 5" id="KW-0125">Carotenoid biosynthesis</keyword>
<evidence type="ECO:0000256" key="5">
    <source>
        <dbReference type="RuleBase" id="RU362075"/>
    </source>
</evidence>
<dbReference type="GO" id="GO:0016117">
    <property type="term" value="P:carotenoid biosynthetic process"/>
    <property type="evidence" value="ECO:0007669"/>
    <property type="project" value="UniProtKB-KW"/>
</dbReference>
<keyword evidence="3 5" id="KW-0560">Oxidoreductase</keyword>
<evidence type="ECO:0000313" key="7">
    <source>
        <dbReference type="EMBL" id="XBX75319.1"/>
    </source>
</evidence>
<gene>
    <name evidence="7" type="primary">crtI</name>
    <name evidence="7" type="ORF">PRVXT_000436</name>
</gene>
<dbReference type="PANTHER" id="PTHR43734:SF1">
    <property type="entry name" value="PHYTOENE DESATURASE"/>
    <property type="match status" value="1"/>
</dbReference>
<evidence type="ECO:0000259" key="6">
    <source>
        <dbReference type="Pfam" id="PF01593"/>
    </source>
</evidence>
<accession>A0AAU7VMI7</accession>
<dbReference type="Gene3D" id="3.50.50.60">
    <property type="entry name" value="FAD/NAD(P)-binding domain"/>
    <property type="match status" value="2"/>
</dbReference>
<dbReference type="GO" id="GO:0016491">
    <property type="term" value="F:oxidoreductase activity"/>
    <property type="evidence" value="ECO:0007669"/>
    <property type="project" value="UniProtKB-KW"/>
</dbReference>
<dbReference type="PANTHER" id="PTHR43734">
    <property type="entry name" value="PHYTOENE DESATURASE"/>
    <property type="match status" value="1"/>
</dbReference>
<organism evidence="7">
    <name type="scientific">Proteinivorax tanatarense</name>
    <dbReference type="NCBI Taxonomy" id="1260629"/>
    <lineage>
        <taxon>Bacteria</taxon>
        <taxon>Bacillati</taxon>
        <taxon>Bacillota</taxon>
        <taxon>Clostridia</taxon>
        <taxon>Eubacteriales</taxon>
        <taxon>Proteinivoracaceae</taxon>
        <taxon>Proteinivorax</taxon>
    </lineage>
</organism>
<dbReference type="PRINTS" id="PR00419">
    <property type="entry name" value="ADXRDTASE"/>
</dbReference>
<reference evidence="7" key="2">
    <citation type="submission" date="2024-06" db="EMBL/GenBank/DDBJ databases">
        <authorList>
            <person name="Petrova K.O."/>
            <person name="Toshchakov S.V."/>
            <person name="Boltjanskaja Y.V."/>
            <person name="Kevbrin V."/>
        </authorList>
    </citation>
    <scope>NUCLEOTIDE SEQUENCE</scope>
    <source>
        <strain evidence="7">Z-910T</strain>
    </source>
</reference>
<feature type="domain" description="Amine oxidase" evidence="6">
    <location>
        <begin position="11"/>
        <end position="278"/>
    </location>
</feature>
<comment type="similarity">
    <text evidence="4">Belongs to the carotenoid/retinoid oxidoreductase family. CrtN subfamily.</text>
</comment>
<dbReference type="AlphaFoldDB" id="A0AAU7VMI7"/>
<protein>
    <submittedName>
        <fullName evidence="7">Phytoene desaturase family protein</fullName>
        <ecNumber evidence="7">1.-.-.-</ecNumber>
    </submittedName>
</protein>
<dbReference type="InterPro" id="IPR036188">
    <property type="entry name" value="FAD/NAD-bd_sf"/>
</dbReference>
<evidence type="ECO:0000256" key="3">
    <source>
        <dbReference type="ARBA" id="ARBA00023002"/>
    </source>
</evidence>
<dbReference type="InterPro" id="IPR014105">
    <property type="entry name" value="Carotenoid/retinoid_OxRdtase"/>
</dbReference>
<dbReference type="RefSeq" id="WP_350344064.1">
    <property type="nucleotide sequence ID" value="NZ_CP158367.1"/>
</dbReference>
<dbReference type="NCBIfam" id="TIGR02734">
    <property type="entry name" value="crtI_fam"/>
    <property type="match status" value="1"/>
</dbReference>
<dbReference type="EMBL" id="CP158367">
    <property type="protein sequence ID" value="XBX75319.1"/>
    <property type="molecule type" value="Genomic_DNA"/>
</dbReference>
<dbReference type="SUPFAM" id="SSF51905">
    <property type="entry name" value="FAD/NAD(P)-binding domain"/>
    <property type="match status" value="1"/>
</dbReference>
<evidence type="ECO:0000256" key="2">
    <source>
        <dbReference type="ARBA" id="ARBA00022746"/>
    </source>
</evidence>
<comment type="pathway">
    <text evidence="1 5">Carotenoid biosynthesis.</text>
</comment>
<sequence>MKIGIVGAGPGGLAAGMLLASKGLDVTIYERDNLVGGRCGKITDKNGRYVFDIGPTFLMMPFILEDIFSKCGKNLHDYVELNLLEPFYRLSYRDGTSFHPGQNYDRVKRDISELCPGDEIGFENYMKDNCKKFEKAFPVLQGDYQKFRDILNFNTLKFLTVLRPWSTLWEDLSKHFKDDRIKVGFTFQPKNLGMSPMSCPSVFSILSFIEYSSGVYHVRGGLNQLSEGMAKAFKEMGGELKLGCDVEEIIVKNKQAKGIKLSDGTEQYLDEIIMNADFAWGMQNLVDNEKRVKYKDEKLEQKKYSCSTFMLYLGLNKKYGHLPHHSIYISQDYKKNFDDIESGEFSQDPSFYIQNPCVTEESLAPENHSTLYVLVPVPNLKNYISWDFHKTEDFKRKILKLMEERAGLEGIEEHIEFMDVVTPQDWENRFRVGYGATFNLAHNIRQLTVFRPRNKFEEFDNMWLVGGGTNPGSGLPTIYESGRITAYGIFKKYNIETPAVITPPVTSGIQISN</sequence>
<dbReference type="InterPro" id="IPR002937">
    <property type="entry name" value="Amino_oxidase"/>
</dbReference>
<name>A0AAU7VMI7_9FIRM</name>